<organism evidence="1 2">
    <name type="scientific">Vibrio aquimaris</name>
    <dbReference type="NCBI Taxonomy" id="2587862"/>
    <lineage>
        <taxon>Bacteria</taxon>
        <taxon>Pseudomonadati</taxon>
        <taxon>Pseudomonadota</taxon>
        <taxon>Gammaproteobacteria</taxon>
        <taxon>Vibrionales</taxon>
        <taxon>Vibrionaceae</taxon>
        <taxon>Vibrio</taxon>
    </lineage>
</organism>
<dbReference type="Proteomes" id="UP000326936">
    <property type="component" value="Chromosome"/>
</dbReference>
<protein>
    <submittedName>
        <fullName evidence="1">Uncharacterized protein</fullName>
    </submittedName>
</protein>
<name>A0A5P9CJL1_9VIBR</name>
<dbReference type="EMBL" id="CP045350">
    <property type="protein sequence ID" value="QFT26460.1"/>
    <property type="molecule type" value="Genomic_DNA"/>
</dbReference>
<dbReference type="KEGG" id="vaq:FIV01_08470"/>
<evidence type="ECO:0000313" key="2">
    <source>
        <dbReference type="Proteomes" id="UP000326936"/>
    </source>
</evidence>
<proteinExistence type="predicted"/>
<evidence type="ECO:0000313" key="1">
    <source>
        <dbReference type="EMBL" id="QFT26460.1"/>
    </source>
</evidence>
<keyword evidence="2" id="KW-1185">Reference proteome</keyword>
<accession>A0A5P9CJL1</accession>
<reference evidence="1 2" key="1">
    <citation type="submission" date="2019-10" db="EMBL/GenBank/DDBJ databases">
        <title>Complete genome sequence of Vibrio sp. strain THAF100, isolated from non-filtered water from the water column of tank 6 of a marine aquarium containing stony-coral fragments. Water maintained at 26 degree C.</title>
        <authorList>
            <person name="Ruckert C."/>
            <person name="Franco A."/>
            <person name="Kalinowski J."/>
            <person name="Glaeser S."/>
        </authorList>
    </citation>
    <scope>NUCLEOTIDE SEQUENCE [LARGE SCALE GENOMIC DNA]</scope>
    <source>
        <strain evidence="1 2">THAF100</strain>
    </source>
</reference>
<gene>
    <name evidence="1" type="ORF">FIV01_08470</name>
</gene>
<dbReference type="AlphaFoldDB" id="A0A5P9CJL1"/>
<dbReference type="OrthoDB" id="5875190at2"/>
<dbReference type="RefSeq" id="WP_152430604.1">
    <property type="nucleotide sequence ID" value="NZ_CBCSDK010000004.1"/>
</dbReference>
<sequence>MSKFNLFKIRKKQSNLYSIDGLVGFIGKEMFEHAYIDRHDVKLHRGQYCISDDRIRAINVKDKTVEMEISDIPVTISMKSLLAPSVRRKLKISNENFIAIYHIMEY</sequence>